<dbReference type="Gene3D" id="3.40.50.2000">
    <property type="entry name" value="Glycogen Phosphorylase B"/>
    <property type="match status" value="1"/>
</dbReference>
<name>A0A4R6UUS3_9GAMM</name>
<dbReference type="AlphaFoldDB" id="A0A4R6UUS3"/>
<dbReference type="SUPFAM" id="SSF53756">
    <property type="entry name" value="UDP-Glycosyltransferase/glycogen phosphorylase"/>
    <property type="match status" value="1"/>
</dbReference>
<dbReference type="OrthoDB" id="7209662at2"/>
<proteinExistence type="predicted"/>
<comment type="caution">
    <text evidence="1">The sequence shown here is derived from an EMBL/GenBank/DDBJ whole genome shotgun (WGS) entry which is preliminary data.</text>
</comment>
<evidence type="ECO:0000313" key="1">
    <source>
        <dbReference type="EMBL" id="TDQ51118.1"/>
    </source>
</evidence>
<sequence length="377" mass="42416">MSKNVVTISDTVVGYGSPQILDFTRSMSETTGGRSILVQPLVPQRPVLKTDERYTVIETVPTACHPYSFLGRQEYLSECAKIVNAEKPRVLIITNYILFDIFEQLKHKPRIVIHLALEDLEPILAGEFPEQRLRRLKHQAKNVGIWLFPERNRAVHDCQILGIPYDKIHIFYNVANSDFDEHSKKRNGRLIYSGTLDIELSVGRYIFEQELAPYPIDVYGDLQGSASSKSALKSNLKSLAALGSSNSIRWFGQIPGKRLDSILPEYTFSIVFWMPVRHALLNAAPNKFFQAIANGVPVVSAPHPQCKMLIERYNCGIVLDGWEKSNFLKGVEAATSLASKPGYQQLVDGCRKAVACELSWTVQFGRFIAKFKLDGDL</sequence>
<organism evidence="1 2">
    <name type="scientific">Permianibacter aggregans</name>
    <dbReference type="NCBI Taxonomy" id="1510150"/>
    <lineage>
        <taxon>Bacteria</taxon>
        <taxon>Pseudomonadati</taxon>
        <taxon>Pseudomonadota</taxon>
        <taxon>Gammaproteobacteria</taxon>
        <taxon>Pseudomonadales</taxon>
        <taxon>Pseudomonadaceae</taxon>
        <taxon>Permianibacter</taxon>
    </lineage>
</organism>
<protein>
    <submittedName>
        <fullName evidence="1">Glycosyltransferase involved in cell wall biosynthesis</fullName>
    </submittedName>
</protein>
<evidence type="ECO:0000313" key="2">
    <source>
        <dbReference type="Proteomes" id="UP000295375"/>
    </source>
</evidence>
<dbReference type="EMBL" id="SNYM01000001">
    <property type="protein sequence ID" value="TDQ51118.1"/>
    <property type="molecule type" value="Genomic_DNA"/>
</dbReference>
<dbReference type="GO" id="GO:0016740">
    <property type="term" value="F:transferase activity"/>
    <property type="evidence" value="ECO:0007669"/>
    <property type="project" value="UniProtKB-KW"/>
</dbReference>
<dbReference type="Proteomes" id="UP000295375">
    <property type="component" value="Unassembled WGS sequence"/>
</dbReference>
<gene>
    <name evidence="1" type="ORF">EV696_10187</name>
</gene>
<keyword evidence="1" id="KW-0808">Transferase</keyword>
<dbReference type="RefSeq" id="WP_133586973.1">
    <property type="nucleotide sequence ID" value="NZ_CP037953.1"/>
</dbReference>
<keyword evidence="2" id="KW-1185">Reference proteome</keyword>
<accession>A0A4R6UUS3</accession>
<reference evidence="1 2" key="1">
    <citation type="submission" date="2019-03" db="EMBL/GenBank/DDBJ databases">
        <title>Genomic Encyclopedia of Type Strains, Phase IV (KMG-IV): sequencing the most valuable type-strain genomes for metagenomic binning, comparative biology and taxonomic classification.</title>
        <authorList>
            <person name="Goeker M."/>
        </authorList>
    </citation>
    <scope>NUCLEOTIDE SEQUENCE [LARGE SCALE GENOMIC DNA]</scope>
    <source>
        <strain evidence="1 2">DSM 103792</strain>
    </source>
</reference>